<feature type="domain" description="Conserved virulence factor B first S1" evidence="1">
    <location>
        <begin position="29"/>
        <end position="89"/>
    </location>
</feature>
<dbReference type="EMBL" id="SNRY01000252">
    <property type="protein sequence ID" value="KAA6343762.1"/>
    <property type="molecule type" value="Genomic_DNA"/>
</dbReference>
<dbReference type="Gene3D" id="1.10.10.10">
    <property type="entry name" value="Winged helix-like DNA-binding domain superfamily/Winged helix DNA-binding domain"/>
    <property type="match status" value="1"/>
</dbReference>
<evidence type="ECO:0000259" key="1">
    <source>
        <dbReference type="Pfam" id="PF13509"/>
    </source>
</evidence>
<name>A0A5J4SDC6_9ZZZZ</name>
<protein>
    <submittedName>
        <fullName evidence="3">Uncharacterized protein</fullName>
    </submittedName>
</protein>
<dbReference type="Gene3D" id="2.40.50.140">
    <property type="entry name" value="Nucleic acid-binding proteins"/>
    <property type="match status" value="3"/>
</dbReference>
<organism evidence="3">
    <name type="scientific">termite gut metagenome</name>
    <dbReference type="NCBI Taxonomy" id="433724"/>
    <lineage>
        <taxon>unclassified sequences</taxon>
        <taxon>metagenomes</taxon>
        <taxon>organismal metagenomes</taxon>
    </lineage>
</organism>
<dbReference type="PIRSF" id="PIRSF012524">
    <property type="entry name" value="YitL_S1"/>
    <property type="match status" value="1"/>
</dbReference>
<dbReference type="InterPro" id="IPR012340">
    <property type="entry name" value="NA-bd_OB-fold"/>
</dbReference>
<reference evidence="3" key="1">
    <citation type="submission" date="2019-03" db="EMBL/GenBank/DDBJ databases">
        <title>Single cell metagenomics reveals metabolic interactions within the superorganism composed of flagellate Streblomastix strix and complex community of Bacteroidetes bacteria on its surface.</title>
        <authorList>
            <person name="Treitli S.C."/>
            <person name="Kolisko M."/>
            <person name="Husnik F."/>
            <person name="Keeling P."/>
            <person name="Hampl V."/>
        </authorList>
    </citation>
    <scope>NUCLEOTIDE SEQUENCE</scope>
    <source>
        <strain evidence="3">STM</strain>
    </source>
</reference>
<accession>A0A5J4SDC6</accession>
<comment type="caution">
    <text evidence="3">The sequence shown here is derived from an EMBL/GenBank/DDBJ whole genome shotgun (WGS) entry which is preliminary data.</text>
</comment>
<dbReference type="PANTHER" id="PTHR37296">
    <property type="entry name" value="CONSERVED VIRULENCE FACTOR B"/>
    <property type="match status" value="1"/>
</dbReference>
<dbReference type="Pfam" id="PF13509">
    <property type="entry name" value="S1_2"/>
    <property type="match status" value="1"/>
</dbReference>
<dbReference type="Pfam" id="PF17783">
    <property type="entry name" value="WHD_CvfB"/>
    <property type="match status" value="1"/>
</dbReference>
<evidence type="ECO:0000313" key="3">
    <source>
        <dbReference type="EMBL" id="KAA6343762.1"/>
    </source>
</evidence>
<gene>
    <name evidence="3" type="ORF">EZS27_008574</name>
</gene>
<dbReference type="InterPro" id="IPR040764">
    <property type="entry name" value="CvfB_WH"/>
</dbReference>
<dbReference type="InterPro" id="IPR014464">
    <property type="entry name" value="CvfB_fam"/>
</dbReference>
<dbReference type="AlphaFoldDB" id="A0A5J4SDC6"/>
<dbReference type="PANTHER" id="PTHR37296:SF1">
    <property type="entry name" value="CONSERVED VIRULENCE FACTOR B"/>
    <property type="match status" value="1"/>
</dbReference>
<proteinExistence type="predicted"/>
<dbReference type="InterPro" id="IPR036388">
    <property type="entry name" value="WH-like_DNA-bd_sf"/>
</dbReference>
<sequence length="302" mass="35128">MYRNRSRNHNYRNRNKKAIDFLRIMNIKLGRFNNLEVIKPVNFGIYLDGGNDGEILLPKRYVPEGCKQGDFLNVFLYLDSEERLIATTQIPLVQVGEFACLEVAWVNEYDAFLNWGLMKDLFVPFREQKVKMQIACNYVIHAHLDEESYRIVASAKVDRYLSKEVPPYPEGDEVDILIWQKTDLGFKAIIDNRFGGLLYEKEIFQPLQVGMKLKAYIGQVREDNKIDLSLQKKGIVNIHDFSETLLHYIKSNNGRIPFNDKSQADNIYRTFGVSKKTFKKAIGDLYKKRLIILNDTEISLSK</sequence>
<evidence type="ECO:0000259" key="2">
    <source>
        <dbReference type="Pfam" id="PF17783"/>
    </source>
</evidence>
<dbReference type="InterPro" id="IPR039566">
    <property type="entry name" value="CvfB_S1_st"/>
</dbReference>
<feature type="domain" description="Conserved virulence factor B-like winged helix" evidence="2">
    <location>
        <begin position="243"/>
        <end position="300"/>
    </location>
</feature>